<protein>
    <submittedName>
        <fullName evidence="2">Alpha-beta hydrolase superfamily lysophospholipase</fullName>
    </submittedName>
</protein>
<feature type="domain" description="Serine aminopeptidase S33" evidence="1">
    <location>
        <begin position="77"/>
        <end position="335"/>
    </location>
</feature>
<name>A0A420WK87_9PROT</name>
<evidence type="ECO:0000313" key="3">
    <source>
        <dbReference type="Proteomes" id="UP000282211"/>
    </source>
</evidence>
<dbReference type="InterPro" id="IPR050266">
    <property type="entry name" value="AB_hydrolase_sf"/>
</dbReference>
<dbReference type="GO" id="GO:0016787">
    <property type="term" value="F:hydrolase activity"/>
    <property type="evidence" value="ECO:0007669"/>
    <property type="project" value="UniProtKB-KW"/>
</dbReference>
<dbReference type="SUPFAM" id="SSF53474">
    <property type="entry name" value="alpha/beta-Hydrolases"/>
    <property type="match status" value="1"/>
</dbReference>
<evidence type="ECO:0000259" key="1">
    <source>
        <dbReference type="Pfam" id="PF12146"/>
    </source>
</evidence>
<dbReference type="AlphaFoldDB" id="A0A420WK87"/>
<reference evidence="2 3" key="1">
    <citation type="submission" date="2018-10" db="EMBL/GenBank/DDBJ databases">
        <title>Genomic Encyclopedia of Type Strains, Phase IV (KMG-IV): sequencing the most valuable type-strain genomes for metagenomic binning, comparative biology and taxonomic classification.</title>
        <authorList>
            <person name="Goeker M."/>
        </authorList>
    </citation>
    <scope>NUCLEOTIDE SEQUENCE [LARGE SCALE GENOMIC DNA]</scope>
    <source>
        <strain evidence="2 3">DSM 22008</strain>
    </source>
</reference>
<organism evidence="2 3">
    <name type="scientific">Litorimonas taeanensis</name>
    <dbReference type="NCBI Taxonomy" id="568099"/>
    <lineage>
        <taxon>Bacteria</taxon>
        <taxon>Pseudomonadati</taxon>
        <taxon>Pseudomonadota</taxon>
        <taxon>Alphaproteobacteria</taxon>
        <taxon>Maricaulales</taxon>
        <taxon>Robiginitomaculaceae</taxon>
    </lineage>
</organism>
<dbReference type="InterPro" id="IPR022742">
    <property type="entry name" value="Hydrolase_4"/>
</dbReference>
<sequence length="356" mass="39754">MRKIFILLVIGVVSLILACLFWPEKRYKPFEVTADYQSQVDKFSVPSMPQDWVWKTFDTSDGTQLRWGETGNQGAADTSLILIPGYTATLSMYGEHIDLLAERGFHVIGLDLRGQGGSDRHFKSQPEKLWVDDFSIYSDDVADFIKSQNFNQEQTIIPLGISFGGHVALRLAGDHPGLVDGLALLAPAIEPKAGEMEFNKALKLMNFMRSIGQSKRYVFGGGNWKPVGEDYTVAGIELCSSNPKRLYLRDAVFTNRPNERVGDVTNQWGAEFFESSLYIREEGYLESIRVPIYIASAEIDSFVSNATNQMACQDRLPHCRAVTYPGTGHCLPQESNAVVFSIFQEIETLAESIKGK</sequence>
<dbReference type="Proteomes" id="UP000282211">
    <property type="component" value="Unassembled WGS sequence"/>
</dbReference>
<dbReference type="InterPro" id="IPR000073">
    <property type="entry name" value="AB_hydrolase_1"/>
</dbReference>
<evidence type="ECO:0000313" key="2">
    <source>
        <dbReference type="EMBL" id="RKQ71359.1"/>
    </source>
</evidence>
<dbReference type="PRINTS" id="PR00111">
    <property type="entry name" value="ABHYDROLASE"/>
</dbReference>
<comment type="caution">
    <text evidence="2">The sequence shown here is derived from an EMBL/GenBank/DDBJ whole genome shotgun (WGS) entry which is preliminary data.</text>
</comment>
<dbReference type="InterPro" id="IPR029058">
    <property type="entry name" value="AB_hydrolase_fold"/>
</dbReference>
<dbReference type="PROSITE" id="PS51257">
    <property type="entry name" value="PROKAR_LIPOPROTEIN"/>
    <property type="match status" value="1"/>
</dbReference>
<dbReference type="Pfam" id="PF12146">
    <property type="entry name" value="Hydrolase_4"/>
    <property type="match status" value="1"/>
</dbReference>
<dbReference type="EMBL" id="RBII01000001">
    <property type="protein sequence ID" value="RKQ71359.1"/>
    <property type="molecule type" value="Genomic_DNA"/>
</dbReference>
<keyword evidence="2" id="KW-0378">Hydrolase</keyword>
<keyword evidence="3" id="KW-1185">Reference proteome</keyword>
<proteinExistence type="predicted"/>
<accession>A0A420WK87</accession>
<dbReference type="InParanoid" id="A0A420WK87"/>
<gene>
    <name evidence="2" type="ORF">DES40_0674</name>
</gene>
<dbReference type="PANTHER" id="PTHR43798">
    <property type="entry name" value="MONOACYLGLYCEROL LIPASE"/>
    <property type="match status" value="1"/>
</dbReference>
<dbReference type="Gene3D" id="3.40.50.1820">
    <property type="entry name" value="alpha/beta hydrolase"/>
    <property type="match status" value="1"/>
</dbReference>